<keyword evidence="2" id="KW-1185">Reference proteome</keyword>
<accession>A0A8T0RCJ2</accession>
<sequence>MSDKNFKMKVRNNLLRISCIASVLTNLNNTGLLDFLLLYSEIRKTELLELVKIYNFQW</sequence>
<proteinExistence type="predicted"/>
<comment type="caution">
    <text evidence="1">The sequence shown here is derived from an EMBL/GenBank/DDBJ whole genome shotgun (WGS) entry which is preliminary data.</text>
</comment>
<evidence type="ECO:0000313" key="1">
    <source>
        <dbReference type="EMBL" id="KAG2582838.1"/>
    </source>
</evidence>
<organism evidence="1 2">
    <name type="scientific">Panicum virgatum</name>
    <name type="common">Blackwell switchgrass</name>
    <dbReference type="NCBI Taxonomy" id="38727"/>
    <lineage>
        <taxon>Eukaryota</taxon>
        <taxon>Viridiplantae</taxon>
        <taxon>Streptophyta</taxon>
        <taxon>Embryophyta</taxon>
        <taxon>Tracheophyta</taxon>
        <taxon>Spermatophyta</taxon>
        <taxon>Magnoliopsida</taxon>
        <taxon>Liliopsida</taxon>
        <taxon>Poales</taxon>
        <taxon>Poaceae</taxon>
        <taxon>PACMAD clade</taxon>
        <taxon>Panicoideae</taxon>
        <taxon>Panicodae</taxon>
        <taxon>Paniceae</taxon>
        <taxon>Panicinae</taxon>
        <taxon>Panicum</taxon>
        <taxon>Panicum sect. Hiantes</taxon>
    </lineage>
</organism>
<reference evidence="1" key="1">
    <citation type="submission" date="2020-05" db="EMBL/GenBank/DDBJ databases">
        <title>WGS assembly of Panicum virgatum.</title>
        <authorList>
            <person name="Lovell J.T."/>
            <person name="Jenkins J."/>
            <person name="Shu S."/>
            <person name="Juenger T.E."/>
            <person name="Schmutz J."/>
        </authorList>
    </citation>
    <scope>NUCLEOTIDE SEQUENCE</scope>
    <source>
        <strain evidence="1">AP13</strain>
    </source>
</reference>
<dbReference type="AlphaFoldDB" id="A0A8T0RCJ2"/>
<name>A0A8T0RCJ2_PANVG</name>
<evidence type="ECO:0000313" key="2">
    <source>
        <dbReference type="Proteomes" id="UP000823388"/>
    </source>
</evidence>
<dbReference type="Proteomes" id="UP000823388">
    <property type="component" value="Chromosome 6K"/>
</dbReference>
<gene>
    <name evidence="1" type="ORF">PVAP13_6KG175806</name>
</gene>
<dbReference type="EMBL" id="CM029047">
    <property type="protein sequence ID" value="KAG2582838.1"/>
    <property type="molecule type" value="Genomic_DNA"/>
</dbReference>
<protein>
    <submittedName>
        <fullName evidence="1">Uncharacterized protein</fullName>
    </submittedName>
</protein>